<sequence>MAAAAGLGEGEGRFLCRCQIWRIGREGELWSSLSAPRMTVEIGFEGLLLLWEDGELLLFGRISTYLGRVFRFCRLLRRPWLVDGEDAVERIRDLRFPGQVVPFSEGYVDNGNHGDIRPTSTLGRAQMKII</sequence>
<dbReference type="Proteomes" id="UP001057402">
    <property type="component" value="Chromosome 4"/>
</dbReference>
<evidence type="ECO:0000313" key="1">
    <source>
        <dbReference type="EMBL" id="KAI4371865.1"/>
    </source>
</evidence>
<proteinExistence type="predicted"/>
<dbReference type="EMBL" id="CM042883">
    <property type="protein sequence ID" value="KAI4371865.1"/>
    <property type="molecule type" value="Genomic_DNA"/>
</dbReference>
<protein>
    <submittedName>
        <fullName evidence="1">Uncharacterized protein</fullName>
    </submittedName>
</protein>
<evidence type="ECO:0000313" key="2">
    <source>
        <dbReference type="Proteomes" id="UP001057402"/>
    </source>
</evidence>
<reference evidence="2" key="1">
    <citation type="journal article" date="2023" name="Front. Plant Sci.">
        <title>Chromosomal-level genome assembly of Melastoma candidum provides insights into trichome evolution.</title>
        <authorList>
            <person name="Zhong Y."/>
            <person name="Wu W."/>
            <person name="Sun C."/>
            <person name="Zou P."/>
            <person name="Liu Y."/>
            <person name="Dai S."/>
            <person name="Zhou R."/>
        </authorList>
    </citation>
    <scope>NUCLEOTIDE SEQUENCE [LARGE SCALE GENOMIC DNA]</scope>
</reference>
<comment type="caution">
    <text evidence="1">The sequence shown here is derived from an EMBL/GenBank/DDBJ whole genome shotgun (WGS) entry which is preliminary data.</text>
</comment>
<name>A0ACB9QYZ3_9MYRT</name>
<accession>A0ACB9QYZ3</accession>
<organism evidence="1 2">
    <name type="scientific">Melastoma candidum</name>
    <dbReference type="NCBI Taxonomy" id="119954"/>
    <lineage>
        <taxon>Eukaryota</taxon>
        <taxon>Viridiplantae</taxon>
        <taxon>Streptophyta</taxon>
        <taxon>Embryophyta</taxon>
        <taxon>Tracheophyta</taxon>
        <taxon>Spermatophyta</taxon>
        <taxon>Magnoliopsida</taxon>
        <taxon>eudicotyledons</taxon>
        <taxon>Gunneridae</taxon>
        <taxon>Pentapetalae</taxon>
        <taxon>rosids</taxon>
        <taxon>malvids</taxon>
        <taxon>Myrtales</taxon>
        <taxon>Melastomataceae</taxon>
        <taxon>Melastomatoideae</taxon>
        <taxon>Melastomateae</taxon>
        <taxon>Melastoma</taxon>
    </lineage>
</organism>
<keyword evidence="2" id="KW-1185">Reference proteome</keyword>
<gene>
    <name evidence="1" type="ORF">MLD38_010165</name>
</gene>